<dbReference type="AlphaFoldDB" id="A0A137NXY1"/>
<accession>A0A137NXY1</accession>
<evidence type="ECO:0000313" key="3">
    <source>
        <dbReference type="Proteomes" id="UP000070444"/>
    </source>
</evidence>
<gene>
    <name evidence="2" type="ORF">CONCODRAFT_72915</name>
</gene>
<dbReference type="Proteomes" id="UP000070444">
    <property type="component" value="Unassembled WGS sequence"/>
</dbReference>
<keyword evidence="3" id="KW-1185">Reference proteome</keyword>
<evidence type="ECO:0000256" key="1">
    <source>
        <dbReference type="SAM" id="MobiDB-lite"/>
    </source>
</evidence>
<evidence type="ECO:0000313" key="2">
    <source>
        <dbReference type="EMBL" id="KXN67521.1"/>
    </source>
</evidence>
<feature type="region of interest" description="Disordered" evidence="1">
    <location>
        <begin position="246"/>
        <end position="268"/>
    </location>
</feature>
<feature type="compositionally biased region" description="Acidic residues" evidence="1">
    <location>
        <begin position="9"/>
        <end position="20"/>
    </location>
</feature>
<protein>
    <submittedName>
        <fullName evidence="2">Uncharacterized protein</fullName>
    </submittedName>
</protein>
<organism evidence="2 3">
    <name type="scientific">Conidiobolus coronatus (strain ATCC 28846 / CBS 209.66 / NRRL 28638)</name>
    <name type="common">Delacroixia coronata</name>
    <dbReference type="NCBI Taxonomy" id="796925"/>
    <lineage>
        <taxon>Eukaryota</taxon>
        <taxon>Fungi</taxon>
        <taxon>Fungi incertae sedis</taxon>
        <taxon>Zoopagomycota</taxon>
        <taxon>Entomophthoromycotina</taxon>
        <taxon>Entomophthoromycetes</taxon>
        <taxon>Entomophthorales</taxon>
        <taxon>Ancylistaceae</taxon>
        <taxon>Conidiobolus</taxon>
    </lineage>
</organism>
<feature type="compositionally biased region" description="Polar residues" evidence="1">
    <location>
        <begin position="246"/>
        <end position="267"/>
    </location>
</feature>
<proteinExistence type="predicted"/>
<name>A0A137NXY1_CONC2</name>
<reference evidence="2 3" key="1">
    <citation type="journal article" date="2015" name="Genome Biol. Evol.">
        <title>Phylogenomic analyses indicate that early fungi evolved digesting cell walls of algal ancestors of land plants.</title>
        <authorList>
            <person name="Chang Y."/>
            <person name="Wang S."/>
            <person name="Sekimoto S."/>
            <person name="Aerts A.L."/>
            <person name="Choi C."/>
            <person name="Clum A."/>
            <person name="LaButti K.M."/>
            <person name="Lindquist E.A."/>
            <person name="Yee Ngan C."/>
            <person name="Ohm R.A."/>
            <person name="Salamov A.A."/>
            <person name="Grigoriev I.V."/>
            <person name="Spatafora J.W."/>
            <person name="Berbee M.L."/>
        </authorList>
    </citation>
    <scope>NUCLEOTIDE SEQUENCE [LARGE SCALE GENOMIC DNA]</scope>
    <source>
        <strain evidence="2 3">NRRL 28638</strain>
    </source>
</reference>
<feature type="region of interest" description="Disordered" evidence="1">
    <location>
        <begin position="1"/>
        <end position="26"/>
    </location>
</feature>
<sequence length="376" mass="41997">MGDGKLVEIDEDETDGNDTGDLEKNGFAEDKDWYSYDAEPITWQEYQIQQQALEMGMSPRQLQSQLEAQSTINLYKSEASLANPYQSAISLVQQPSQIHPAHGSQVYMMNNPSMPALSGDASRHLFRSASPPENAPSYSTSNLLPMQMQSNISYQNIASVTNLDLNARAPSSAQMPQFYQQPQNLSMPHYDEYHANIAHGALSANHLPYNHGMHGSTAHLPSPLSPNMLRSRSQQGVNFNHLYPSQHHQAPRTVSHSRKSSLGTINEPQGFDRFRQISTTHKGGKKMPMNKKLESNSGLNLMRSNTTAVTRHALQSTSQINPIKLEGLKSMTEQAPELTDREKEAQDVIDNVMNDAEQIEDPDISCDEIEYNDDEE</sequence>
<dbReference type="EMBL" id="KQ964631">
    <property type="protein sequence ID" value="KXN67521.1"/>
    <property type="molecule type" value="Genomic_DNA"/>
</dbReference>